<feature type="transmembrane region" description="Helical" evidence="6">
    <location>
        <begin position="323"/>
        <end position="342"/>
    </location>
</feature>
<feature type="transmembrane region" description="Helical" evidence="6">
    <location>
        <begin position="201"/>
        <end position="221"/>
    </location>
</feature>
<feature type="transmembrane region" description="Helical" evidence="6">
    <location>
        <begin position="506"/>
        <end position="527"/>
    </location>
</feature>
<feature type="transmembrane region" description="Helical" evidence="6">
    <location>
        <begin position="392"/>
        <end position="414"/>
    </location>
</feature>
<feature type="region of interest" description="Disordered" evidence="5">
    <location>
        <begin position="19"/>
        <end position="53"/>
    </location>
</feature>
<feature type="transmembrane region" description="Helical" evidence="6">
    <location>
        <begin position="291"/>
        <end position="317"/>
    </location>
</feature>
<proteinExistence type="predicted"/>
<evidence type="ECO:0000256" key="5">
    <source>
        <dbReference type="SAM" id="MobiDB-lite"/>
    </source>
</evidence>
<dbReference type="GO" id="GO:0005886">
    <property type="term" value="C:plasma membrane"/>
    <property type="evidence" value="ECO:0007669"/>
    <property type="project" value="TreeGrafter"/>
</dbReference>
<dbReference type="Proteomes" id="UP000256970">
    <property type="component" value="Unassembled WGS sequence"/>
</dbReference>
<dbReference type="AlphaFoldDB" id="A0A383VGF5"/>
<protein>
    <recommendedName>
        <fullName evidence="7">Major facilitator superfamily (MFS) profile domain-containing protein</fullName>
    </recommendedName>
</protein>
<evidence type="ECO:0000256" key="1">
    <source>
        <dbReference type="ARBA" id="ARBA00004141"/>
    </source>
</evidence>
<name>A0A383VGF5_TETOB</name>
<feature type="transmembrane region" description="Helical" evidence="6">
    <location>
        <begin position="165"/>
        <end position="181"/>
    </location>
</feature>
<dbReference type="InterPro" id="IPR011701">
    <property type="entry name" value="MFS"/>
</dbReference>
<dbReference type="SUPFAM" id="SSF103473">
    <property type="entry name" value="MFS general substrate transporter"/>
    <property type="match status" value="1"/>
</dbReference>
<feature type="region of interest" description="Disordered" evidence="5">
    <location>
        <begin position="125"/>
        <end position="150"/>
    </location>
</feature>
<evidence type="ECO:0000313" key="9">
    <source>
        <dbReference type="Proteomes" id="UP000256970"/>
    </source>
</evidence>
<evidence type="ECO:0000256" key="4">
    <source>
        <dbReference type="ARBA" id="ARBA00023136"/>
    </source>
</evidence>
<dbReference type="InterPro" id="IPR036259">
    <property type="entry name" value="MFS_trans_sf"/>
</dbReference>
<feature type="transmembrane region" description="Helical" evidence="6">
    <location>
        <begin position="534"/>
        <end position="561"/>
    </location>
</feature>
<evidence type="ECO:0000256" key="6">
    <source>
        <dbReference type="SAM" id="Phobius"/>
    </source>
</evidence>
<dbReference type="GO" id="GO:0022857">
    <property type="term" value="F:transmembrane transporter activity"/>
    <property type="evidence" value="ECO:0007669"/>
    <property type="project" value="InterPro"/>
</dbReference>
<dbReference type="PANTHER" id="PTHR23502">
    <property type="entry name" value="MAJOR FACILITATOR SUPERFAMILY"/>
    <property type="match status" value="1"/>
</dbReference>
<keyword evidence="4 6" id="KW-0472">Membrane</keyword>
<accession>A0A383VGF5</accession>
<evidence type="ECO:0000259" key="7">
    <source>
        <dbReference type="PROSITE" id="PS50850"/>
    </source>
</evidence>
<feature type="domain" description="Major facilitator superfamily (MFS) profile" evidence="7">
    <location>
        <begin position="167"/>
        <end position="589"/>
    </location>
</feature>
<dbReference type="EMBL" id="FNXT01000428">
    <property type="protein sequence ID" value="SZX64628.1"/>
    <property type="molecule type" value="Genomic_DNA"/>
</dbReference>
<feature type="transmembrane region" description="Helical" evidence="6">
    <location>
        <begin position="567"/>
        <end position="591"/>
    </location>
</feature>
<gene>
    <name evidence="8" type="ORF">BQ4739_LOCUS5126</name>
</gene>
<dbReference type="Pfam" id="PF07690">
    <property type="entry name" value="MFS_1"/>
    <property type="match status" value="1"/>
</dbReference>
<dbReference type="Gene3D" id="1.20.1250.20">
    <property type="entry name" value="MFS general substrate transporter like domains"/>
    <property type="match status" value="1"/>
</dbReference>
<reference evidence="8 9" key="1">
    <citation type="submission" date="2016-10" db="EMBL/GenBank/DDBJ databases">
        <authorList>
            <person name="Cai Z."/>
        </authorList>
    </citation>
    <scope>NUCLEOTIDE SEQUENCE [LARGE SCALE GENOMIC DNA]</scope>
</reference>
<organism evidence="8 9">
    <name type="scientific">Tetradesmus obliquus</name>
    <name type="common">Green alga</name>
    <name type="synonym">Acutodesmus obliquus</name>
    <dbReference type="NCBI Taxonomy" id="3088"/>
    <lineage>
        <taxon>Eukaryota</taxon>
        <taxon>Viridiplantae</taxon>
        <taxon>Chlorophyta</taxon>
        <taxon>core chlorophytes</taxon>
        <taxon>Chlorophyceae</taxon>
        <taxon>CS clade</taxon>
        <taxon>Sphaeropleales</taxon>
        <taxon>Scenedesmaceae</taxon>
        <taxon>Tetradesmus</taxon>
    </lineage>
</organism>
<feature type="transmembrane region" description="Helical" evidence="6">
    <location>
        <begin position="258"/>
        <end position="279"/>
    </location>
</feature>
<comment type="subcellular location">
    <subcellularLocation>
        <location evidence="1">Membrane</location>
        <topology evidence="1">Multi-pass membrane protein</topology>
    </subcellularLocation>
</comment>
<evidence type="ECO:0000313" key="8">
    <source>
        <dbReference type="EMBL" id="SZX64628.1"/>
    </source>
</evidence>
<feature type="compositionally biased region" description="Low complexity" evidence="5">
    <location>
        <begin position="130"/>
        <end position="150"/>
    </location>
</feature>
<feature type="transmembrane region" description="Helical" evidence="6">
    <location>
        <begin position="474"/>
        <end position="494"/>
    </location>
</feature>
<sequence>MDTASAWKSLAGHAAFRDAADNRPGCQATLQPFHQQQQQQQQQQQDKQQQQQDKQQQQQQQQQQQPDGTALCNCCLLAAADNSRSCCPCAAAAASQSQTKHLAGDLAAAPPTACVSCTDGKQPSCKQNRSSGNGSSSDGSSTPATGASAAGSSSIYDLFSKRRRYLMLAVCASAAALAPLADTIYIPSLYTVRQDLYTSQALAAATVAIYMLVVGVCALFWGPASDRYGRRPILLISTLLAVAFTLACYFAKTIGLLILFRGLQGAAVAAYGSTANGVLADTWPPHLRGTALGISTIPLLIGPLLGPVLGGGLAQAFGWRSTFLAVVVMAGGVILPLILLGVPETHHYWNLARLQRQDPAAAEGLKEAAAIRARPPRFQAPWYPYQILLDKYVILHATVTLVTFGSMFCSVTQLPVLLAQPPYGPKGHGMSPGTIGLACLSASAAGIIAAPIGGRIADFSAAVHGRNAHPLQRLMYNNALNLVLKPIGLLLYGWTAQYKLHVALPLVGMFLIGVSNNVYLPGIFSYVTNYRPQAAAAAAAGIHSVMCVAAGVLTMFGAVAVQALGSGWMFSILAALNLTVSLAAAAQICACSGVSNWQQLREFSSSSFRMVKQLQQLQESAELDEEAAAAAAGGGGSGCKAAA</sequence>
<dbReference type="STRING" id="3088.A0A383VGF5"/>
<feature type="transmembrane region" description="Helical" evidence="6">
    <location>
        <begin position="233"/>
        <end position="252"/>
    </location>
</feature>
<feature type="compositionally biased region" description="Low complexity" evidence="5">
    <location>
        <begin position="35"/>
        <end position="53"/>
    </location>
</feature>
<keyword evidence="2 6" id="KW-0812">Transmembrane</keyword>
<dbReference type="PROSITE" id="PS50850">
    <property type="entry name" value="MFS"/>
    <property type="match status" value="1"/>
</dbReference>
<dbReference type="PANTHER" id="PTHR23502:SF5">
    <property type="entry name" value="QUINIDINE RESISTANCE PROTEIN 3"/>
    <property type="match status" value="1"/>
</dbReference>
<dbReference type="InterPro" id="IPR020846">
    <property type="entry name" value="MFS_dom"/>
</dbReference>
<evidence type="ECO:0000256" key="3">
    <source>
        <dbReference type="ARBA" id="ARBA00022989"/>
    </source>
</evidence>
<feature type="transmembrane region" description="Helical" evidence="6">
    <location>
        <begin position="434"/>
        <end position="453"/>
    </location>
</feature>
<evidence type="ECO:0000256" key="2">
    <source>
        <dbReference type="ARBA" id="ARBA00022692"/>
    </source>
</evidence>
<keyword evidence="9" id="KW-1185">Reference proteome</keyword>
<keyword evidence="3 6" id="KW-1133">Transmembrane helix</keyword>